<keyword evidence="1" id="KW-0812">Transmembrane</keyword>
<feature type="transmembrane region" description="Helical" evidence="1">
    <location>
        <begin position="21"/>
        <end position="45"/>
    </location>
</feature>
<protein>
    <submittedName>
        <fullName evidence="2">Uncharacterized protein</fullName>
    </submittedName>
</protein>
<evidence type="ECO:0000313" key="2">
    <source>
        <dbReference type="EMBL" id="JAD52715.1"/>
    </source>
</evidence>
<accession>A0A0A9AUY4</accession>
<reference evidence="2" key="1">
    <citation type="submission" date="2014-09" db="EMBL/GenBank/DDBJ databases">
        <authorList>
            <person name="Magalhaes I.L.F."/>
            <person name="Oliveira U."/>
            <person name="Santos F.R."/>
            <person name="Vidigal T.H.D.A."/>
            <person name="Brescovit A.D."/>
            <person name="Santos A.J."/>
        </authorList>
    </citation>
    <scope>NUCLEOTIDE SEQUENCE</scope>
    <source>
        <tissue evidence="2">Shoot tissue taken approximately 20 cm above the soil surface</tissue>
    </source>
</reference>
<proteinExistence type="predicted"/>
<keyword evidence="1" id="KW-0472">Membrane</keyword>
<keyword evidence="1" id="KW-1133">Transmembrane helix</keyword>
<reference evidence="2" key="2">
    <citation type="journal article" date="2015" name="Data Brief">
        <title>Shoot transcriptome of the giant reed, Arundo donax.</title>
        <authorList>
            <person name="Barrero R.A."/>
            <person name="Guerrero F.D."/>
            <person name="Moolhuijzen P."/>
            <person name="Goolsby J.A."/>
            <person name="Tidwell J."/>
            <person name="Bellgard S.E."/>
            <person name="Bellgard M.I."/>
        </authorList>
    </citation>
    <scope>NUCLEOTIDE SEQUENCE</scope>
    <source>
        <tissue evidence="2">Shoot tissue taken approximately 20 cm above the soil surface</tissue>
    </source>
</reference>
<name>A0A0A9AUY4_ARUDO</name>
<evidence type="ECO:0000256" key="1">
    <source>
        <dbReference type="SAM" id="Phobius"/>
    </source>
</evidence>
<organism evidence="2">
    <name type="scientific">Arundo donax</name>
    <name type="common">Giant reed</name>
    <name type="synonym">Donax arundinaceus</name>
    <dbReference type="NCBI Taxonomy" id="35708"/>
    <lineage>
        <taxon>Eukaryota</taxon>
        <taxon>Viridiplantae</taxon>
        <taxon>Streptophyta</taxon>
        <taxon>Embryophyta</taxon>
        <taxon>Tracheophyta</taxon>
        <taxon>Spermatophyta</taxon>
        <taxon>Magnoliopsida</taxon>
        <taxon>Liliopsida</taxon>
        <taxon>Poales</taxon>
        <taxon>Poaceae</taxon>
        <taxon>PACMAD clade</taxon>
        <taxon>Arundinoideae</taxon>
        <taxon>Arundineae</taxon>
        <taxon>Arundo</taxon>
    </lineage>
</organism>
<feature type="transmembrane region" description="Helical" evidence="1">
    <location>
        <begin position="51"/>
        <end position="68"/>
    </location>
</feature>
<dbReference type="AlphaFoldDB" id="A0A0A9AUY4"/>
<dbReference type="EMBL" id="GBRH01245180">
    <property type="protein sequence ID" value="JAD52715.1"/>
    <property type="molecule type" value="Transcribed_RNA"/>
</dbReference>
<sequence length="69" mass="7614">MMLHSCDILSHAAAHRHMVSYILYPVCCCGMVSAEIVVMLILGYIAMRNDGLIVLVSVLFGLVVHWLPS</sequence>